<evidence type="ECO:0000259" key="7">
    <source>
        <dbReference type="PROSITE" id="PS51481"/>
    </source>
</evidence>
<evidence type="ECO:0000259" key="6">
    <source>
        <dbReference type="PROSITE" id="PS51480"/>
    </source>
</evidence>
<dbReference type="PROSITE" id="PS51480">
    <property type="entry name" value="DHAL"/>
    <property type="match status" value="1"/>
</dbReference>
<dbReference type="PANTHER" id="PTHR28629:SF4">
    <property type="entry name" value="TRIOKINASE_FMN CYCLASE"/>
    <property type="match status" value="1"/>
</dbReference>
<dbReference type="GO" id="GO:0004371">
    <property type="term" value="F:glycerone kinase activity"/>
    <property type="evidence" value="ECO:0007669"/>
    <property type="project" value="InterPro"/>
</dbReference>
<feature type="domain" description="DhaL" evidence="6">
    <location>
        <begin position="401"/>
        <end position="623"/>
    </location>
</feature>
<dbReference type="Gene3D" id="3.30.1180.20">
    <property type="entry name" value="Dihydroxyacetone kinase, domain 2"/>
    <property type="match status" value="1"/>
</dbReference>
<dbReference type="GO" id="GO:0005829">
    <property type="term" value="C:cytosol"/>
    <property type="evidence" value="ECO:0007669"/>
    <property type="project" value="TreeGrafter"/>
</dbReference>
<sequence length="630" mass="65195">MSSSESGRQFINQPRQVVGEALEGCARLRHPDGSGVRLSDPASGMRLVVRDDWARDQVALISGGGSGHEPAHAGFVGAGMLTAAVCGELFASPTVDAVLAAIREVTGEAGALLIVKNYTGDRLNFGLAAERARQEGFKVEMVIVADDVALPDNPQPRGLAGTLLVHKVTGALAARGAGLKEITAVARRVADSCSTLGVAFNVGRHPGKPREQRAPELGLGIHGEPGAMALELGSDSDTHGVHTVMDTVVTALVQGHSRKDVGGDLPASGHLLLINDLGGCSALERSLLLEEALTHPSLQALGIHAVVGPQPLMTSLDMHGFSLTLLPLDSLLEEALSASCAPVAWPGVQPVTPLAHFSPSQDAVRTVSDEASDARRAQAKADCQERAARGVKSRAGLPGDPQVEQRLRAALEILLASEADLDRLDAISGDGDTGSTFASGARAVIEALEDCELACGDSGELMTTIAKQLAHGMGGSSGVLLSTLFTAAATRWKEQSDANGQAPLGQRWHDALSHGVARMQHYGGASRGDRSLLDALLPALEALQASVQSDQQGDQSASPAESQQERRVDWAAMARAARQGADATAEMAKARAGRSAYVPSAHLVGNSDPGAEAVARVFEALADAAEEAAG</sequence>
<dbReference type="SUPFAM" id="SSF101473">
    <property type="entry name" value="DhaL-like"/>
    <property type="match status" value="1"/>
</dbReference>
<dbReference type="PANTHER" id="PTHR28629">
    <property type="entry name" value="TRIOKINASE/FMN CYCLASE"/>
    <property type="match status" value="1"/>
</dbReference>
<feature type="domain" description="DhaK" evidence="7">
    <location>
        <begin position="13"/>
        <end position="345"/>
    </location>
</feature>
<dbReference type="SUPFAM" id="SSF82549">
    <property type="entry name" value="DAK1/DegV-like"/>
    <property type="match status" value="1"/>
</dbReference>
<feature type="compositionally biased region" description="Polar residues" evidence="5">
    <location>
        <begin position="546"/>
        <end position="562"/>
    </location>
</feature>
<gene>
    <name evidence="8" type="ORF">Q4535_11940</name>
</gene>
<evidence type="ECO:0000256" key="5">
    <source>
        <dbReference type="SAM" id="MobiDB-lite"/>
    </source>
</evidence>
<dbReference type="Pfam" id="PF02734">
    <property type="entry name" value="Dak2"/>
    <property type="match status" value="1"/>
</dbReference>
<dbReference type="RefSeq" id="WP_303594409.1">
    <property type="nucleotide sequence ID" value="NZ_JAUORK010000016.1"/>
</dbReference>
<keyword evidence="2" id="KW-0547">Nucleotide-binding</keyword>
<dbReference type="Proteomes" id="UP001170481">
    <property type="component" value="Unassembled WGS sequence"/>
</dbReference>
<evidence type="ECO:0000256" key="1">
    <source>
        <dbReference type="ARBA" id="ARBA00022679"/>
    </source>
</evidence>
<feature type="region of interest" description="Disordered" evidence="5">
    <location>
        <begin position="546"/>
        <end position="567"/>
    </location>
</feature>
<dbReference type="SMART" id="SM01120">
    <property type="entry name" value="Dak2"/>
    <property type="match status" value="1"/>
</dbReference>
<dbReference type="EC" id="2.7.1.121" evidence="8"/>
<dbReference type="InterPro" id="IPR004007">
    <property type="entry name" value="DhaL_dom"/>
</dbReference>
<evidence type="ECO:0000313" key="8">
    <source>
        <dbReference type="EMBL" id="MDO6672826.1"/>
    </source>
</evidence>
<proteinExistence type="predicted"/>
<dbReference type="GO" id="GO:0005524">
    <property type="term" value="F:ATP binding"/>
    <property type="evidence" value="ECO:0007669"/>
    <property type="project" value="UniProtKB-KW"/>
</dbReference>
<dbReference type="GO" id="GO:0047324">
    <property type="term" value="F:phosphoenolpyruvate-glycerone phosphotransferase activity"/>
    <property type="evidence" value="ECO:0007669"/>
    <property type="project" value="UniProtKB-EC"/>
</dbReference>
<dbReference type="AlphaFoldDB" id="A0AAP4U0T1"/>
<dbReference type="Gene3D" id="3.40.50.10440">
    <property type="entry name" value="Dihydroxyacetone kinase, domain 1"/>
    <property type="match status" value="1"/>
</dbReference>
<dbReference type="InterPro" id="IPR050861">
    <property type="entry name" value="Dihydroxyacetone_Kinase"/>
</dbReference>
<evidence type="ECO:0000256" key="3">
    <source>
        <dbReference type="ARBA" id="ARBA00022777"/>
    </source>
</evidence>
<keyword evidence="4" id="KW-0067">ATP-binding</keyword>
<keyword evidence="1 8" id="KW-0808">Transferase</keyword>
<evidence type="ECO:0000313" key="9">
    <source>
        <dbReference type="Proteomes" id="UP001170481"/>
    </source>
</evidence>
<organism evidence="8 9">
    <name type="scientific">Cobetia amphilecti</name>
    <dbReference type="NCBI Taxonomy" id="1055104"/>
    <lineage>
        <taxon>Bacteria</taxon>
        <taxon>Pseudomonadati</taxon>
        <taxon>Pseudomonadota</taxon>
        <taxon>Gammaproteobacteria</taxon>
        <taxon>Oceanospirillales</taxon>
        <taxon>Halomonadaceae</taxon>
        <taxon>Cobetia</taxon>
    </lineage>
</organism>
<keyword evidence="3 8" id="KW-0418">Kinase</keyword>
<evidence type="ECO:0000256" key="4">
    <source>
        <dbReference type="ARBA" id="ARBA00022840"/>
    </source>
</evidence>
<dbReference type="GO" id="GO:0019563">
    <property type="term" value="P:glycerol catabolic process"/>
    <property type="evidence" value="ECO:0007669"/>
    <property type="project" value="TreeGrafter"/>
</dbReference>
<dbReference type="InterPro" id="IPR004006">
    <property type="entry name" value="DhaK_dom"/>
</dbReference>
<dbReference type="PROSITE" id="PS51481">
    <property type="entry name" value="DHAK"/>
    <property type="match status" value="1"/>
</dbReference>
<dbReference type="Pfam" id="PF02733">
    <property type="entry name" value="Dak1"/>
    <property type="match status" value="1"/>
</dbReference>
<dbReference type="EMBL" id="JAUORK010000016">
    <property type="protein sequence ID" value="MDO6672826.1"/>
    <property type="molecule type" value="Genomic_DNA"/>
</dbReference>
<dbReference type="FunFam" id="1.25.40.340:FF:000002">
    <property type="entry name" value="Dihydroxyacetone kinase, L subunit"/>
    <property type="match status" value="1"/>
</dbReference>
<dbReference type="FunFam" id="3.40.50.10440:FF:000001">
    <property type="entry name" value="Dihydroxyacetone kinase, DhaK subunit"/>
    <property type="match status" value="1"/>
</dbReference>
<evidence type="ECO:0000256" key="2">
    <source>
        <dbReference type="ARBA" id="ARBA00022741"/>
    </source>
</evidence>
<name>A0AAP4U0T1_9GAMM</name>
<dbReference type="Gene3D" id="1.25.40.340">
    <property type="match status" value="1"/>
</dbReference>
<reference evidence="8" key="1">
    <citation type="submission" date="2023-07" db="EMBL/GenBank/DDBJ databases">
        <title>Genome content predicts the carbon catabolic preferences of heterotrophic bacteria.</title>
        <authorList>
            <person name="Gralka M."/>
        </authorList>
    </citation>
    <scope>NUCLEOTIDE SEQUENCE</scope>
    <source>
        <strain evidence="8">C2R13</strain>
    </source>
</reference>
<protein>
    <submittedName>
        <fullName evidence="8">Dihydroxyacetone kinase subunit DhaK</fullName>
        <ecNumber evidence="8">2.7.1.121</ecNumber>
    </submittedName>
</protein>
<dbReference type="InterPro" id="IPR036117">
    <property type="entry name" value="DhaL_dom_sf"/>
</dbReference>
<accession>A0AAP4U0T1</accession>
<comment type="caution">
    <text evidence="8">The sequence shown here is derived from an EMBL/GenBank/DDBJ whole genome shotgun (WGS) entry which is preliminary data.</text>
</comment>